<feature type="region of interest" description="Disordered" evidence="1">
    <location>
        <begin position="72"/>
        <end position="99"/>
    </location>
</feature>
<protein>
    <submittedName>
        <fullName evidence="2">Uncharacterized protein</fullName>
    </submittedName>
</protein>
<dbReference type="EMBL" id="SPMX01000006">
    <property type="protein sequence ID" value="NMQ04216.1"/>
    <property type="molecule type" value="Genomic_DNA"/>
</dbReference>
<gene>
    <name evidence="2" type="ORF">E4Q08_02545</name>
</gene>
<proteinExistence type="predicted"/>
<name>A0ABX1T5F7_9PROT</name>
<evidence type="ECO:0000313" key="2">
    <source>
        <dbReference type="EMBL" id="NMQ04216.1"/>
    </source>
</evidence>
<sequence length="99" mass="11556">MNLGHTYLLQGDRRSAWLWYEKTVPLIEDESALQDGPLADFARFIQRAWQPELAREAQDWFTENGQEWLAKNTSAEKKVCPGQPRRSIDPLPAKSWRRS</sequence>
<dbReference type="Proteomes" id="UP000886469">
    <property type="component" value="Unassembled WGS sequence"/>
</dbReference>
<keyword evidence="3" id="KW-1185">Reference proteome</keyword>
<evidence type="ECO:0000256" key="1">
    <source>
        <dbReference type="SAM" id="MobiDB-lite"/>
    </source>
</evidence>
<organism evidence="2 3">
    <name type="scientific">Candidatus Accumulibacter contiguus</name>
    <dbReference type="NCBI Taxonomy" id="2954381"/>
    <lineage>
        <taxon>Bacteria</taxon>
        <taxon>Pseudomonadati</taxon>
        <taxon>Pseudomonadota</taxon>
        <taxon>Betaproteobacteria</taxon>
        <taxon>Candidatus Accumulibacter</taxon>
    </lineage>
</organism>
<accession>A0ABX1T5F7</accession>
<dbReference type="RefSeq" id="WP_169069209.1">
    <property type="nucleotide sequence ID" value="NZ_SPMX01000006.1"/>
</dbReference>
<reference evidence="2" key="1">
    <citation type="submission" date="2019-03" db="EMBL/GenBank/DDBJ databases">
        <title>Metabolic reconstructions from genomes of highly enriched 'Candidatus Accumulibacter' and 'Candidatus Competibacter' bioreactor populations.</title>
        <authorList>
            <person name="Annavajhala M.K."/>
            <person name="Welles L."/>
            <person name="Abbas B."/>
            <person name="Sorokin D."/>
            <person name="Park H."/>
            <person name="Van Loosdrecht M."/>
            <person name="Chandran K."/>
        </authorList>
    </citation>
    <scope>NUCLEOTIDE SEQUENCE</scope>
    <source>
        <strain evidence="2">SBR_L</strain>
    </source>
</reference>
<evidence type="ECO:0000313" key="3">
    <source>
        <dbReference type="Proteomes" id="UP000886469"/>
    </source>
</evidence>
<comment type="caution">
    <text evidence="2">The sequence shown here is derived from an EMBL/GenBank/DDBJ whole genome shotgun (WGS) entry which is preliminary data.</text>
</comment>